<keyword evidence="4" id="KW-0611">Plant defense</keyword>
<dbReference type="EnsemblPlants" id="OMERI04G07840.1">
    <property type="protein sequence ID" value="OMERI04G07840.1"/>
    <property type="gene ID" value="OMERI04G07840"/>
</dbReference>
<dbReference type="eggNOG" id="ENOG502S4YZ">
    <property type="taxonomic scope" value="Eukaryota"/>
</dbReference>
<keyword evidence="5" id="KW-0732">Signal</keyword>
<evidence type="ECO:0000313" key="8">
    <source>
        <dbReference type="Proteomes" id="UP000008021"/>
    </source>
</evidence>
<dbReference type="Gramene" id="OMERI04G07850.1">
    <property type="protein sequence ID" value="OMERI04G07850.1"/>
    <property type="gene ID" value="OMERI04G07850"/>
</dbReference>
<evidence type="ECO:0000256" key="4">
    <source>
        <dbReference type="ARBA" id="ARBA00022821"/>
    </source>
</evidence>
<organism evidence="7">
    <name type="scientific">Oryza meridionalis</name>
    <dbReference type="NCBI Taxonomy" id="40149"/>
    <lineage>
        <taxon>Eukaryota</taxon>
        <taxon>Viridiplantae</taxon>
        <taxon>Streptophyta</taxon>
        <taxon>Embryophyta</taxon>
        <taxon>Tracheophyta</taxon>
        <taxon>Spermatophyta</taxon>
        <taxon>Magnoliopsida</taxon>
        <taxon>Liliopsida</taxon>
        <taxon>Poales</taxon>
        <taxon>Poaceae</taxon>
        <taxon>BOP clade</taxon>
        <taxon>Oryzoideae</taxon>
        <taxon>Oryzeae</taxon>
        <taxon>Oryzinae</taxon>
        <taxon>Oryza</taxon>
    </lineage>
</organism>
<dbReference type="CDD" id="cd00042">
    <property type="entry name" value="CY"/>
    <property type="match status" value="1"/>
</dbReference>
<evidence type="ECO:0000256" key="2">
    <source>
        <dbReference type="ARBA" id="ARBA00022690"/>
    </source>
</evidence>
<dbReference type="EnsemblPlants" id="OMERI04G07850.1">
    <property type="protein sequence ID" value="OMERI04G07850.1"/>
    <property type="gene ID" value="OMERI04G07850"/>
</dbReference>
<evidence type="ECO:0000256" key="1">
    <source>
        <dbReference type="ARBA" id="ARBA00007233"/>
    </source>
</evidence>
<feature type="domain" description="Cystatin" evidence="6">
    <location>
        <begin position="38"/>
        <end position="145"/>
    </location>
</feature>
<sequence>MATSPLLMLLLLVAAAAAAAGDEASLSPSNAAAPTAPVLVGGRTEIRDVGGNKAVQSLGRFAVAEHNRRLRHGGSGGPADPVPVKLAFARVVEAQKQVVSGVAYYLKVAARDPRGAAAAGDRVFDAVVVVKAWLKSKELVSFTPAASTK</sequence>
<evidence type="ECO:0000259" key="6">
    <source>
        <dbReference type="SMART" id="SM00043"/>
    </source>
</evidence>
<dbReference type="GO" id="GO:0004869">
    <property type="term" value="F:cysteine-type endopeptidase inhibitor activity"/>
    <property type="evidence" value="ECO:0007669"/>
    <property type="project" value="UniProtKB-KW"/>
</dbReference>
<keyword evidence="8" id="KW-1185">Reference proteome</keyword>
<dbReference type="Gene3D" id="3.10.450.10">
    <property type="match status" value="1"/>
</dbReference>
<comment type="similarity">
    <text evidence="1">Belongs to the cystatin family. Phytocystatin subfamily.</text>
</comment>
<name>A0A0E0DCT2_9ORYZ</name>
<dbReference type="Pfam" id="PF16845">
    <property type="entry name" value="SQAPI"/>
    <property type="match status" value="1"/>
</dbReference>
<dbReference type="HOGENOM" id="CLU_113093_0_1_1"/>
<dbReference type="PANTHER" id="PTHR47373">
    <property type="entry name" value="CYSTEINE PROTEINASE INHIBITOR 2"/>
    <property type="match status" value="1"/>
</dbReference>
<dbReference type="PANTHER" id="PTHR47373:SF2">
    <property type="entry name" value="CYSTEINE PROTEINASE INHIBITOR 10"/>
    <property type="match status" value="1"/>
</dbReference>
<dbReference type="GO" id="GO:0006952">
    <property type="term" value="P:defense response"/>
    <property type="evidence" value="ECO:0007669"/>
    <property type="project" value="UniProtKB-KW"/>
</dbReference>
<feature type="chain" id="PRO_5009994104" description="Cystatin domain-containing protein" evidence="5">
    <location>
        <begin position="22"/>
        <end position="149"/>
    </location>
</feature>
<dbReference type="InterPro" id="IPR000010">
    <property type="entry name" value="Cystatin_dom"/>
</dbReference>
<accession>A0A0E0DCT2</accession>
<reference evidence="7" key="1">
    <citation type="submission" date="2015-04" db="UniProtKB">
        <authorList>
            <consortium name="EnsemblPlants"/>
        </authorList>
    </citation>
    <scope>IDENTIFICATION</scope>
</reference>
<evidence type="ECO:0000256" key="3">
    <source>
        <dbReference type="ARBA" id="ARBA00022704"/>
    </source>
</evidence>
<keyword evidence="3" id="KW-0789">Thiol protease inhibitor</keyword>
<evidence type="ECO:0000313" key="7">
    <source>
        <dbReference type="EnsemblPlants" id="OMERI04G07840.1"/>
    </source>
</evidence>
<dbReference type="SMART" id="SM00043">
    <property type="entry name" value="CY"/>
    <property type="match status" value="1"/>
</dbReference>
<dbReference type="Gramene" id="OMERI04G07840.1">
    <property type="protein sequence ID" value="OMERI04G07840.1"/>
    <property type="gene ID" value="OMERI04G07840"/>
</dbReference>
<reference evidence="7" key="2">
    <citation type="submission" date="2018-05" db="EMBL/GenBank/DDBJ databases">
        <title>OmerRS3 (Oryza meridionalis Reference Sequence Version 3).</title>
        <authorList>
            <person name="Zhang J."/>
            <person name="Kudrna D."/>
            <person name="Lee S."/>
            <person name="Talag J."/>
            <person name="Welchert J."/>
            <person name="Wing R.A."/>
        </authorList>
    </citation>
    <scope>NUCLEOTIDE SEQUENCE [LARGE SCALE GENOMIC DNA]</scope>
    <source>
        <strain evidence="7">OR44</strain>
    </source>
</reference>
<dbReference type="SUPFAM" id="SSF54403">
    <property type="entry name" value="Cystatin/monellin"/>
    <property type="match status" value="1"/>
</dbReference>
<evidence type="ECO:0000256" key="5">
    <source>
        <dbReference type="SAM" id="SignalP"/>
    </source>
</evidence>
<dbReference type="AlphaFoldDB" id="A0A0E0DCT2"/>
<dbReference type="Proteomes" id="UP000008021">
    <property type="component" value="Chromosome 4"/>
</dbReference>
<protein>
    <recommendedName>
        <fullName evidence="6">Cystatin domain-containing protein</fullName>
    </recommendedName>
</protein>
<keyword evidence="2" id="KW-0646">Protease inhibitor</keyword>
<dbReference type="InterPro" id="IPR046350">
    <property type="entry name" value="Cystatin_sf"/>
</dbReference>
<dbReference type="STRING" id="40149.A0A0E0DCT2"/>
<feature type="signal peptide" evidence="5">
    <location>
        <begin position="1"/>
        <end position="21"/>
    </location>
</feature>
<proteinExistence type="inferred from homology"/>